<protein>
    <recommendedName>
        <fullName evidence="1">Methyltransferase type 11 domain-containing protein</fullName>
    </recommendedName>
</protein>
<feature type="domain" description="Methyltransferase type 11" evidence="1">
    <location>
        <begin position="52"/>
        <end position="153"/>
    </location>
</feature>
<accession>A0AAD8Y9Z5</accession>
<dbReference type="EMBL" id="JATAAI010000011">
    <property type="protein sequence ID" value="KAK1742524.1"/>
    <property type="molecule type" value="Genomic_DNA"/>
</dbReference>
<dbReference type="PANTHER" id="PTHR43861:SF1">
    <property type="entry name" value="TRANS-ACONITATE 2-METHYLTRANSFERASE"/>
    <property type="match status" value="1"/>
</dbReference>
<comment type="caution">
    <text evidence="2">The sequence shown here is derived from an EMBL/GenBank/DDBJ whole genome shotgun (WGS) entry which is preliminary data.</text>
</comment>
<evidence type="ECO:0000259" key="1">
    <source>
        <dbReference type="Pfam" id="PF08241"/>
    </source>
</evidence>
<proteinExistence type="predicted"/>
<evidence type="ECO:0000313" key="3">
    <source>
        <dbReference type="Proteomes" id="UP001224775"/>
    </source>
</evidence>
<reference evidence="2" key="1">
    <citation type="submission" date="2023-06" db="EMBL/GenBank/DDBJ databases">
        <title>Survivors Of The Sea: Transcriptome response of Skeletonema marinoi to long-term dormancy.</title>
        <authorList>
            <person name="Pinder M.I.M."/>
            <person name="Kourtchenko O."/>
            <person name="Robertson E.K."/>
            <person name="Larsson T."/>
            <person name="Maumus F."/>
            <person name="Osuna-Cruz C.M."/>
            <person name="Vancaester E."/>
            <person name="Stenow R."/>
            <person name="Vandepoele K."/>
            <person name="Ploug H."/>
            <person name="Bruchert V."/>
            <person name="Godhe A."/>
            <person name="Topel M."/>
        </authorList>
    </citation>
    <scope>NUCLEOTIDE SEQUENCE</scope>
    <source>
        <strain evidence="2">R05AC</strain>
    </source>
</reference>
<dbReference type="InterPro" id="IPR029063">
    <property type="entry name" value="SAM-dependent_MTases_sf"/>
</dbReference>
<dbReference type="Proteomes" id="UP001224775">
    <property type="component" value="Unassembled WGS sequence"/>
</dbReference>
<dbReference type="AlphaFoldDB" id="A0AAD8Y9Z5"/>
<keyword evidence="3" id="KW-1185">Reference proteome</keyword>
<dbReference type="CDD" id="cd02440">
    <property type="entry name" value="AdoMet_MTases"/>
    <property type="match status" value="1"/>
</dbReference>
<evidence type="ECO:0000313" key="2">
    <source>
        <dbReference type="EMBL" id="KAK1742524.1"/>
    </source>
</evidence>
<gene>
    <name evidence="2" type="ORF">QTG54_007089</name>
</gene>
<dbReference type="SUPFAM" id="SSF53335">
    <property type="entry name" value="S-adenosyl-L-methionine-dependent methyltransferases"/>
    <property type="match status" value="1"/>
</dbReference>
<organism evidence="2 3">
    <name type="scientific">Skeletonema marinoi</name>
    <dbReference type="NCBI Taxonomy" id="267567"/>
    <lineage>
        <taxon>Eukaryota</taxon>
        <taxon>Sar</taxon>
        <taxon>Stramenopiles</taxon>
        <taxon>Ochrophyta</taxon>
        <taxon>Bacillariophyta</taxon>
        <taxon>Coscinodiscophyceae</taxon>
        <taxon>Thalassiosirophycidae</taxon>
        <taxon>Thalassiosirales</taxon>
        <taxon>Skeletonemataceae</taxon>
        <taxon>Skeletonema</taxon>
        <taxon>Skeletonema marinoi-dohrnii complex</taxon>
    </lineage>
</organism>
<dbReference type="Gene3D" id="3.40.50.150">
    <property type="entry name" value="Vaccinia Virus protein VP39"/>
    <property type="match status" value="1"/>
</dbReference>
<dbReference type="GO" id="GO:0008757">
    <property type="term" value="F:S-adenosylmethionine-dependent methyltransferase activity"/>
    <property type="evidence" value="ECO:0007669"/>
    <property type="project" value="InterPro"/>
</dbReference>
<name>A0AAD8Y9Z5_9STRA</name>
<dbReference type="Pfam" id="PF08241">
    <property type="entry name" value="Methyltransf_11"/>
    <property type="match status" value="1"/>
</dbReference>
<dbReference type="InterPro" id="IPR013216">
    <property type="entry name" value="Methyltransf_11"/>
</dbReference>
<sequence length="208" mass="22722">MGASLAKQMRSPEPGTCMGWMAQKIMSSGSGVDSVDAVSVLKLEVEAPTIVELGPGAGYAMRSMISSFSPSRFYGIEISDAFRKGLSEDAELKELIEKKVLSLHGDDAKDLGFIPDNSVDLIFAHNVIYFLDPLDVYLKEAYRILKPGGQAVFGVKQVAQAMDQSIYINTDWDVCLEEMKKAGFETAEQKEPRLEGAAAYIPLVCTKK</sequence>
<dbReference type="PANTHER" id="PTHR43861">
    <property type="entry name" value="TRANS-ACONITATE 2-METHYLTRANSFERASE-RELATED"/>
    <property type="match status" value="1"/>
</dbReference>